<evidence type="ECO:0000256" key="1">
    <source>
        <dbReference type="ARBA" id="ARBA00022475"/>
    </source>
</evidence>
<comment type="caution">
    <text evidence="8">The sequence shown here is derived from an EMBL/GenBank/DDBJ whole genome shotgun (WGS) entry which is preliminary data.</text>
</comment>
<feature type="transmembrane region" description="Helical" evidence="6">
    <location>
        <begin position="24"/>
        <end position="41"/>
    </location>
</feature>
<evidence type="ECO:0000256" key="5">
    <source>
        <dbReference type="SAM" id="MobiDB-lite"/>
    </source>
</evidence>
<evidence type="ECO:0000259" key="7">
    <source>
        <dbReference type="Pfam" id="PF06305"/>
    </source>
</evidence>
<protein>
    <submittedName>
        <fullName evidence="8">LapA family protein</fullName>
    </submittedName>
</protein>
<feature type="domain" description="Lipopolysaccharide assembly protein A" evidence="7">
    <location>
        <begin position="42"/>
        <end position="79"/>
    </location>
</feature>
<dbReference type="RefSeq" id="WP_118768460.1">
    <property type="nucleotide sequence ID" value="NZ_QWKP01000220.1"/>
</dbReference>
<gene>
    <name evidence="8" type="ORF">D1825_16255</name>
</gene>
<dbReference type="GO" id="GO:0005886">
    <property type="term" value="C:plasma membrane"/>
    <property type="evidence" value="ECO:0007669"/>
    <property type="project" value="InterPro"/>
</dbReference>
<name>A0A413RHU6_9CELL</name>
<dbReference type="InterPro" id="IPR010445">
    <property type="entry name" value="LapA_dom"/>
</dbReference>
<proteinExistence type="predicted"/>
<evidence type="ECO:0000256" key="2">
    <source>
        <dbReference type="ARBA" id="ARBA00022692"/>
    </source>
</evidence>
<sequence length="90" mass="9997">MSTQSPSPSPRPGGTPAEKKPIPWRLYAGLVVVVVALVIILQNTQAATFEVLAWSFETPTWVMLLITLALGVVIGWLLHYRRTSRKRKGK</sequence>
<feature type="region of interest" description="Disordered" evidence="5">
    <location>
        <begin position="1"/>
        <end position="21"/>
    </location>
</feature>
<keyword evidence="9" id="KW-1185">Reference proteome</keyword>
<organism evidence="8 9">
    <name type="scientific">Cellulomonas rhizosphaerae</name>
    <dbReference type="NCBI Taxonomy" id="2293719"/>
    <lineage>
        <taxon>Bacteria</taxon>
        <taxon>Bacillati</taxon>
        <taxon>Actinomycetota</taxon>
        <taxon>Actinomycetes</taxon>
        <taxon>Micrococcales</taxon>
        <taxon>Cellulomonadaceae</taxon>
        <taxon>Cellulomonas</taxon>
    </lineage>
</organism>
<dbReference type="EMBL" id="QWKP01000220">
    <property type="protein sequence ID" value="RHA37786.1"/>
    <property type="molecule type" value="Genomic_DNA"/>
</dbReference>
<dbReference type="Proteomes" id="UP000283374">
    <property type="component" value="Unassembled WGS sequence"/>
</dbReference>
<evidence type="ECO:0000313" key="9">
    <source>
        <dbReference type="Proteomes" id="UP000283374"/>
    </source>
</evidence>
<accession>A0A413RHU6</accession>
<keyword evidence="1" id="KW-1003">Cell membrane</keyword>
<evidence type="ECO:0000256" key="4">
    <source>
        <dbReference type="ARBA" id="ARBA00023136"/>
    </source>
</evidence>
<feature type="transmembrane region" description="Helical" evidence="6">
    <location>
        <begin position="61"/>
        <end position="80"/>
    </location>
</feature>
<keyword evidence="4 6" id="KW-0472">Membrane</keyword>
<evidence type="ECO:0000313" key="8">
    <source>
        <dbReference type="EMBL" id="RHA37786.1"/>
    </source>
</evidence>
<dbReference type="OrthoDB" id="4829517at2"/>
<reference evidence="8 9" key="1">
    <citation type="submission" date="2018-08" db="EMBL/GenBank/DDBJ databases">
        <title>Cellulomonas rhizosphaerae sp. nov., a novel actinomycete isolated from soil.</title>
        <authorList>
            <person name="Tian Y."/>
        </authorList>
    </citation>
    <scope>NUCLEOTIDE SEQUENCE [LARGE SCALE GENOMIC DNA]</scope>
    <source>
        <strain evidence="8 9">NEAU-TCZ24</strain>
    </source>
</reference>
<keyword evidence="3 6" id="KW-1133">Transmembrane helix</keyword>
<keyword evidence="2 6" id="KW-0812">Transmembrane</keyword>
<dbReference type="AlphaFoldDB" id="A0A413RHU6"/>
<dbReference type="Pfam" id="PF06305">
    <property type="entry name" value="LapA_dom"/>
    <property type="match status" value="1"/>
</dbReference>
<evidence type="ECO:0000256" key="6">
    <source>
        <dbReference type="SAM" id="Phobius"/>
    </source>
</evidence>
<evidence type="ECO:0000256" key="3">
    <source>
        <dbReference type="ARBA" id="ARBA00022989"/>
    </source>
</evidence>